<dbReference type="Pfam" id="PF10825">
    <property type="entry name" value="DUF2752"/>
    <property type="match status" value="1"/>
</dbReference>
<accession>A0ABV5EYM4</accession>
<keyword evidence="1" id="KW-0812">Transmembrane</keyword>
<feature type="transmembrane region" description="Helical" evidence="1">
    <location>
        <begin position="44"/>
        <end position="63"/>
    </location>
</feature>
<dbReference type="RefSeq" id="WP_382381470.1">
    <property type="nucleotide sequence ID" value="NZ_JBHMEZ010000003.1"/>
</dbReference>
<evidence type="ECO:0000313" key="3">
    <source>
        <dbReference type="Proteomes" id="UP001589605"/>
    </source>
</evidence>
<dbReference type="EMBL" id="JBHMEZ010000003">
    <property type="protein sequence ID" value="MFB9052281.1"/>
    <property type="molecule type" value="Genomic_DNA"/>
</dbReference>
<protein>
    <submittedName>
        <fullName evidence="2">DUF2752 domain-containing protein</fullName>
    </submittedName>
</protein>
<name>A0ABV5EYM4_9FLAO</name>
<comment type="caution">
    <text evidence="2">The sequence shown here is derived from an EMBL/GenBank/DDBJ whole genome shotgun (WGS) entry which is preliminary data.</text>
</comment>
<dbReference type="InterPro" id="IPR021215">
    <property type="entry name" value="DUF2752"/>
</dbReference>
<organism evidence="2 3">
    <name type="scientific">Formosa undariae</name>
    <dbReference type="NCBI Taxonomy" id="1325436"/>
    <lineage>
        <taxon>Bacteria</taxon>
        <taxon>Pseudomonadati</taxon>
        <taxon>Bacteroidota</taxon>
        <taxon>Flavobacteriia</taxon>
        <taxon>Flavobacteriales</taxon>
        <taxon>Flavobacteriaceae</taxon>
        <taxon>Formosa</taxon>
    </lineage>
</organism>
<dbReference type="Proteomes" id="UP001589605">
    <property type="component" value="Unassembled WGS sequence"/>
</dbReference>
<feature type="transmembrane region" description="Helical" evidence="1">
    <location>
        <begin position="75"/>
        <end position="92"/>
    </location>
</feature>
<reference evidence="2 3" key="1">
    <citation type="submission" date="2024-09" db="EMBL/GenBank/DDBJ databases">
        <authorList>
            <person name="Sun Q."/>
            <person name="Mori K."/>
        </authorList>
    </citation>
    <scope>NUCLEOTIDE SEQUENCE [LARGE SCALE GENOMIC DNA]</scope>
    <source>
        <strain evidence="2 3">CECT 8286</strain>
    </source>
</reference>
<evidence type="ECO:0000256" key="1">
    <source>
        <dbReference type="SAM" id="Phobius"/>
    </source>
</evidence>
<gene>
    <name evidence="2" type="ORF">ACFFVB_04245</name>
</gene>
<proteinExistence type="predicted"/>
<sequence>MSSIEDYMLPCLTKKLFGYDCLGCGLQRAISLIYNGQLIEAFKMYPAIYTLLILVIFLIVTIFRTIKHQEAIKKWLFIINIAIILISYFIKLSTTNIN</sequence>
<keyword evidence="3" id="KW-1185">Reference proteome</keyword>
<evidence type="ECO:0000313" key="2">
    <source>
        <dbReference type="EMBL" id="MFB9052281.1"/>
    </source>
</evidence>
<keyword evidence="1" id="KW-0472">Membrane</keyword>
<keyword evidence="1" id="KW-1133">Transmembrane helix</keyword>